<dbReference type="EMBL" id="HE965806">
    <property type="protein sequence ID" value="CCJ51952.1"/>
    <property type="molecule type" value="Genomic_DNA"/>
</dbReference>
<evidence type="ECO:0000313" key="1">
    <source>
        <dbReference type="EMBL" id="CCJ51952.1"/>
    </source>
</evidence>
<accession>A0A0C6P084</accession>
<sequence>MPLPVWPAGLPLVEFSRQPISPFQRTEMDSGRSRHRRHSRVYPIHAPVSFVLDGDQYDAYQRFCSIDLNGYAGWFLMAINGPGGLKLRKVRWLLPVPREERIPGDLWRVSGQLETMSDA</sequence>
<protein>
    <submittedName>
        <fullName evidence="1">Uncharacterized protein</fullName>
    </submittedName>
</protein>
<dbReference type="OrthoDB" id="9132695at2"/>
<organism evidence="1 2">
    <name type="scientific">Bordetella bronchiseptica 253</name>
    <dbReference type="NCBI Taxonomy" id="568707"/>
    <lineage>
        <taxon>Bacteria</taxon>
        <taxon>Pseudomonadati</taxon>
        <taxon>Pseudomonadota</taxon>
        <taxon>Betaproteobacteria</taxon>
        <taxon>Burkholderiales</taxon>
        <taxon>Alcaligenaceae</taxon>
        <taxon>Bordetella</taxon>
    </lineage>
</organism>
<dbReference type="KEGG" id="bbh:BN112_0034"/>
<reference evidence="1 2" key="1">
    <citation type="journal article" date="2012" name="BMC Genomics">
        <title>Comparative genomics of the classical Bordetella subspecies: the evolution and exchange of virulence-associated diversity amongst closely related pathogens.</title>
        <authorList>
            <person name="Park J."/>
            <person name="Zhang Y."/>
            <person name="Buboltz A.M."/>
            <person name="Zhang X."/>
            <person name="Schuster S.C."/>
            <person name="Ahuja U."/>
            <person name="Liu M."/>
            <person name="Miller J.F."/>
            <person name="Sebaihia M."/>
            <person name="Bentley S.D."/>
            <person name="Parkhill J."/>
            <person name="Harvill E.T."/>
        </authorList>
    </citation>
    <scope>NUCLEOTIDE SEQUENCE [LARGE SCALE GENOMIC DNA]</scope>
    <source>
        <strain evidence="1 2">253</strain>
    </source>
</reference>
<name>A0A0C6P084_BORBO</name>
<proteinExistence type="predicted"/>
<dbReference type="AlphaFoldDB" id="A0A0C6P084"/>
<gene>
    <name evidence="1" type="ORF">BN112_0034</name>
</gene>
<evidence type="ECO:0000313" key="2">
    <source>
        <dbReference type="Proteomes" id="UP000007564"/>
    </source>
</evidence>
<dbReference type="HOGENOM" id="CLU_2056841_0_0_4"/>
<dbReference type="Proteomes" id="UP000007564">
    <property type="component" value="Chromosome"/>
</dbReference>